<dbReference type="SUPFAM" id="SSF50800">
    <property type="entry name" value="PK beta-barrel domain-like"/>
    <property type="match status" value="1"/>
</dbReference>
<reference evidence="2 3" key="1">
    <citation type="submission" date="2022-06" db="EMBL/GenBank/DDBJ databases">
        <title>Genomic Encyclopedia of Archaeal and Bacterial Type Strains, Phase II (KMG-II): from individual species to whole genera.</title>
        <authorList>
            <person name="Goeker M."/>
        </authorList>
    </citation>
    <scope>NUCLEOTIDE SEQUENCE [LARGE SCALE GENOMIC DNA]</scope>
    <source>
        <strain evidence="2 3">DSM 44693</strain>
    </source>
</reference>
<evidence type="ECO:0000313" key="3">
    <source>
        <dbReference type="Proteomes" id="UP001206895"/>
    </source>
</evidence>
<dbReference type="Pfam" id="PF03473">
    <property type="entry name" value="MOSC"/>
    <property type="match status" value="1"/>
</dbReference>
<dbReference type="Proteomes" id="UP001206895">
    <property type="component" value="Unassembled WGS sequence"/>
</dbReference>
<keyword evidence="3" id="KW-1185">Reference proteome</keyword>
<accession>A0ABT1HAX5</accession>
<dbReference type="InterPro" id="IPR011037">
    <property type="entry name" value="Pyrv_Knase-like_insert_dom_sf"/>
</dbReference>
<dbReference type="PANTHER" id="PTHR30212:SF2">
    <property type="entry name" value="PROTEIN YIIM"/>
    <property type="match status" value="1"/>
</dbReference>
<proteinExistence type="predicted"/>
<dbReference type="InterPro" id="IPR052353">
    <property type="entry name" value="Benzoxazolinone_Detox_Enz"/>
</dbReference>
<protein>
    <submittedName>
        <fullName evidence="2">MOSC domain-containing protein YiiM</fullName>
    </submittedName>
</protein>
<dbReference type="EMBL" id="JAMTCJ010000001">
    <property type="protein sequence ID" value="MCP2175112.1"/>
    <property type="molecule type" value="Genomic_DNA"/>
</dbReference>
<evidence type="ECO:0000259" key="1">
    <source>
        <dbReference type="PROSITE" id="PS51340"/>
    </source>
</evidence>
<gene>
    <name evidence="2" type="ORF">LX13_000919</name>
</gene>
<name>A0ABT1HAX5_9NOCA</name>
<comment type="caution">
    <text evidence="2">The sequence shown here is derived from an EMBL/GenBank/DDBJ whole genome shotgun (WGS) entry which is preliminary data.</text>
</comment>
<sequence>MSAPLAQGVVLAVCAAHVPVHLERIGDSGIAKSPVTGPVTVSADGVDGDLICDTKHHGGVDQAVYAYSETEARRWAEDLGRDLPAGWFGENIRIDGIEVTDAIVGERWRIGDTVEVECTIPRTPCRTFAQWAEEERWVARFAERADTGAYLRVVVGGPIQAGDAVTVLSQPSHGVRVRELFVGGADIEGLTHLESDPRYTGKVAREAGRMLRKHVRAAARQGSGA</sequence>
<dbReference type="RefSeq" id="WP_253660117.1">
    <property type="nucleotide sequence ID" value="NZ_BAAAJQ010000001.1"/>
</dbReference>
<dbReference type="PROSITE" id="PS51340">
    <property type="entry name" value="MOSC"/>
    <property type="match status" value="1"/>
</dbReference>
<evidence type="ECO:0000313" key="2">
    <source>
        <dbReference type="EMBL" id="MCP2175112.1"/>
    </source>
</evidence>
<feature type="domain" description="MOSC" evidence="1">
    <location>
        <begin position="33"/>
        <end position="168"/>
    </location>
</feature>
<organism evidence="2 3">
    <name type="scientific">Williamsia maris</name>
    <dbReference type="NCBI Taxonomy" id="72806"/>
    <lineage>
        <taxon>Bacteria</taxon>
        <taxon>Bacillati</taxon>
        <taxon>Actinomycetota</taxon>
        <taxon>Actinomycetes</taxon>
        <taxon>Mycobacteriales</taxon>
        <taxon>Nocardiaceae</taxon>
        <taxon>Williamsia</taxon>
    </lineage>
</organism>
<dbReference type="Gene3D" id="2.40.33.20">
    <property type="entry name" value="PK beta-barrel domain-like"/>
    <property type="match status" value="1"/>
</dbReference>
<dbReference type="PANTHER" id="PTHR30212">
    <property type="entry name" value="PROTEIN YIIM"/>
    <property type="match status" value="1"/>
</dbReference>
<dbReference type="InterPro" id="IPR005302">
    <property type="entry name" value="MoCF_Sase_C"/>
</dbReference>